<comment type="similarity">
    <text evidence="3">Belongs to the PIGU family.</text>
</comment>
<protein>
    <submittedName>
        <fullName evidence="12">GPI-anchor transamidase subunit U</fullName>
    </submittedName>
</protein>
<feature type="transmembrane region" description="Helical" evidence="10">
    <location>
        <begin position="300"/>
        <end position="330"/>
    </location>
</feature>
<evidence type="ECO:0000256" key="11">
    <source>
        <dbReference type="SAM" id="SignalP"/>
    </source>
</evidence>
<evidence type="ECO:0000256" key="9">
    <source>
        <dbReference type="SAM" id="MobiDB-lite"/>
    </source>
</evidence>
<feature type="signal peptide" evidence="11">
    <location>
        <begin position="1"/>
        <end position="20"/>
    </location>
</feature>
<keyword evidence="13" id="KW-1185">Reference proteome</keyword>
<feature type="region of interest" description="Disordered" evidence="9">
    <location>
        <begin position="403"/>
        <end position="425"/>
    </location>
</feature>
<evidence type="ECO:0000313" key="13">
    <source>
        <dbReference type="Proteomes" id="UP000827284"/>
    </source>
</evidence>
<dbReference type="Proteomes" id="UP000827284">
    <property type="component" value="Unassembled WGS sequence"/>
</dbReference>
<feature type="transmembrane region" description="Helical" evidence="10">
    <location>
        <begin position="373"/>
        <end position="391"/>
    </location>
</feature>
<evidence type="ECO:0000256" key="10">
    <source>
        <dbReference type="SAM" id="Phobius"/>
    </source>
</evidence>
<keyword evidence="7 10" id="KW-1133">Transmembrane helix</keyword>
<evidence type="ECO:0000313" key="12">
    <source>
        <dbReference type="EMBL" id="GJJ71104.1"/>
    </source>
</evidence>
<reference evidence="12" key="1">
    <citation type="submission" date="2021-11" db="EMBL/GenBank/DDBJ databases">
        <authorList>
            <person name="Herlambang A."/>
            <person name="Guo Y."/>
            <person name="Takashima Y."/>
            <person name="Nishizawa T."/>
        </authorList>
    </citation>
    <scope>NUCLEOTIDE SEQUENCE</scope>
    <source>
        <strain evidence="12">E1425</strain>
    </source>
</reference>
<dbReference type="Pfam" id="PF06728">
    <property type="entry name" value="PIG-U"/>
    <property type="match status" value="1"/>
</dbReference>
<dbReference type="InterPro" id="IPR009600">
    <property type="entry name" value="PIG-U"/>
</dbReference>
<dbReference type="AlphaFoldDB" id="A0A9P3H6T6"/>
<comment type="pathway">
    <text evidence="2">Glycolipid biosynthesis; glycosylphosphatidylinositol-anchor biosynthesis.</text>
</comment>
<keyword evidence="6" id="KW-0256">Endoplasmic reticulum</keyword>
<comment type="caution">
    <text evidence="12">The sequence shown here is derived from an EMBL/GenBank/DDBJ whole genome shotgun (WGS) entry which is preliminary data.</text>
</comment>
<feature type="chain" id="PRO_5040113171" evidence="11">
    <location>
        <begin position="21"/>
        <end position="425"/>
    </location>
</feature>
<comment type="subcellular location">
    <subcellularLocation>
        <location evidence="1">Endoplasmic reticulum membrane</location>
        <topology evidence="1">Multi-pass membrane protein</topology>
    </subcellularLocation>
</comment>
<feature type="transmembrane region" description="Helical" evidence="10">
    <location>
        <begin position="142"/>
        <end position="168"/>
    </location>
</feature>
<accession>A0A9P3H6T6</accession>
<organism evidence="12 13">
    <name type="scientific">Entomortierella parvispora</name>
    <dbReference type="NCBI Taxonomy" id="205924"/>
    <lineage>
        <taxon>Eukaryota</taxon>
        <taxon>Fungi</taxon>
        <taxon>Fungi incertae sedis</taxon>
        <taxon>Mucoromycota</taxon>
        <taxon>Mortierellomycotina</taxon>
        <taxon>Mortierellomycetes</taxon>
        <taxon>Mortierellales</taxon>
        <taxon>Mortierellaceae</taxon>
        <taxon>Entomortierella</taxon>
    </lineage>
</organism>
<sequence>MLQKTSAVFAAAFALRLALFEIPGLTTLLGGRVEISTPITSFKRLSEGVFLFSHGVPPYDGGVVHQAPLLLGLFYPIISSALLVKLLYILGDIFIGYMLQEITALKDKDSSQEKKIRQYGNKPEAPGMDGLTVAMLYLFNPFTIVSCVGMSTILFSNLATVAGIWMGMKGVRSLAMFSIAAASYLSLYPSMLVFPVVLLLTRGVVDESLVKKVRIQCAGLYLASLASLFLLSFVLVGSLDFFRSVYGTILGVSDLTPNLGLFWYFFIEMFDQFRPFFIVVFQIHVFIFALPISIKLRKSPLFACFLLSAVMGTFKGYPSVGDAALYLGLLPVCSEIFKYMRYSFLIVNLYMYSSILAPIFWYLWVYLGSGNANFFYAIGLVYSIGEVILLIDTTFAHARREFEAQSPPEPSGGPDLGWDRVVAQK</sequence>
<keyword evidence="5 10" id="KW-0812">Transmembrane</keyword>
<feature type="transmembrane region" description="Helical" evidence="10">
    <location>
        <begin position="342"/>
        <end position="367"/>
    </location>
</feature>
<dbReference type="GO" id="GO:0006506">
    <property type="term" value="P:GPI anchor biosynthetic process"/>
    <property type="evidence" value="ECO:0007669"/>
    <property type="project" value="UniProtKB-KW"/>
</dbReference>
<dbReference type="PANTHER" id="PTHR13121">
    <property type="entry name" value="GPI TRANSAMIDASE COMPONENT PIG-U"/>
    <property type="match status" value="1"/>
</dbReference>
<reference evidence="12" key="2">
    <citation type="journal article" date="2022" name="Microbiol. Resour. Announc.">
        <title>Whole-Genome Sequence of Entomortierella parvispora E1425, a Mucoromycotan Fungus Associated with Burkholderiaceae-Related Endosymbiotic Bacteria.</title>
        <authorList>
            <person name="Herlambang A."/>
            <person name="Guo Y."/>
            <person name="Takashima Y."/>
            <person name="Narisawa K."/>
            <person name="Ohta H."/>
            <person name="Nishizawa T."/>
        </authorList>
    </citation>
    <scope>NUCLEOTIDE SEQUENCE</scope>
    <source>
        <strain evidence="12">E1425</strain>
    </source>
</reference>
<evidence type="ECO:0000256" key="2">
    <source>
        <dbReference type="ARBA" id="ARBA00004687"/>
    </source>
</evidence>
<keyword evidence="11" id="KW-0732">Signal</keyword>
<dbReference type="OrthoDB" id="549017at2759"/>
<evidence type="ECO:0000256" key="7">
    <source>
        <dbReference type="ARBA" id="ARBA00022989"/>
    </source>
</evidence>
<evidence type="ECO:0000256" key="6">
    <source>
        <dbReference type="ARBA" id="ARBA00022824"/>
    </source>
</evidence>
<evidence type="ECO:0000256" key="1">
    <source>
        <dbReference type="ARBA" id="ARBA00004477"/>
    </source>
</evidence>
<evidence type="ECO:0000256" key="8">
    <source>
        <dbReference type="ARBA" id="ARBA00023136"/>
    </source>
</evidence>
<proteinExistence type="inferred from homology"/>
<dbReference type="GO" id="GO:0042765">
    <property type="term" value="C:GPI-anchor transamidase complex"/>
    <property type="evidence" value="ECO:0007669"/>
    <property type="project" value="InterPro"/>
</dbReference>
<keyword evidence="4" id="KW-0337">GPI-anchor biosynthesis</keyword>
<feature type="transmembrane region" description="Helical" evidence="10">
    <location>
        <begin position="245"/>
        <end position="266"/>
    </location>
</feature>
<dbReference type="PANTHER" id="PTHR13121:SF0">
    <property type="entry name" value="PHOSPHATIDYLINOSITOL GLYCAN ANCHOR BIOSYNTHESIS CLASS U PROTEIN"/>
    <property type="match status" value="1"/>
</dbReference>
<feature type="transmembrane region" description="Helical" evidence="10">
    <location>
        <begin position="220"/>
        <end position="239"/>
    </location>
</feature>
<gene>
    <name evidence="12" type="ORF">EMPS_03454</name>
</gene>
<dbReference type="GO" id="GO:0016255">
    <property type="term" value="P:attachment of GPI anchor to protein"/>
    <property type="evidence" value="ECO:0007669"/>
    <property type="project" value="InterPro"/>
</dbReference>
<evidence type="ECO:0000256" key="4">
    <source>
        <dbReference type="ARBA" id="ARBA00022502"/>
    </source>
</evidence>
<dbReference type="EMBL" id="BQFW01000004">
    <property type="protein sequence ID" value="GJJ71104.1"/>
    <property type="molecule type" value="Genomic_DNA"/>
</dbReference>
<feature type="transmembrane region" description="Helical" evidence="10">
    <location>
        <begin position="174"/>
        <end position="200"/>
    </location>
</feature>
<feature type="transmembrane region" description="Helical" evidence="10">
    <location>
        <begin position="73"/>
        <end position="99"/>
    </location>
</feature>
<feature type="transmembrane region" description="Helical" evidence="10">
    <location>
        <begin position="273"/>
        <end position="294"/>
    </location>
</feature>
<evidence type="ECO:0000256" key="3">
    <source>
        <dbReference type="ARBA" id="ARBA00010026"/>
    </source>
</evidence>
<name>A0A9P3H6T6_9FUNG</name>
<keyword evidence="8 10" id="KW-0472">Membrane</keyword>
<evidence type="ECO:0000256" key="5">
    <source>
        <dbReference type="ARBA" id="ARBA00022692"/>
    </source>
</evidence>